<dbReference type="AlphaFoldDB" id="C6H6J5"/>
<dbReference type="VEuPathDB" id="FungiDB:HCDG_02046"/>
<organism evidence="1 2">
    <name type="scientific">Ajellomyces capsulatus (strain H143)</name>
    <name type="common">Darling's disease fungus</name>
    <name type="synonym">Histoplasma capsulatum</name>
    <dbReference type="NCBI Taxonomy" id="544712"/>
    <lineage>
        <taxon>Eukaryota</taxon>
        <taxon>Fungi</taxon>
        <taxon>Dikarya</taxon>
        <taxon>Ascomycota</taxon>
        <taxon>Pezizomycotina</taxon>
        <taxon>Eurotiomycetes</taxon>
        <taxon>Eurotiomycetidae</taxon>
        <taxon>Onygenales</taxon>
        <taxon>Ajellomycetaceae</taxon>
        <taxon>Histoplasma</taxon>
    </lineage>
</organism>
<sequence length="190" mass="21980">MPGESGCGNITVRFFTKKREFTENNSQEFRPSVVIAIAGDHLADDTAFRITRRVPPHPQPIPRTSTICRLGGFLAEKERHVWPSWTPTSKLLTISRHFLDVPFMINILILNDNWQKRGAGAWTSLCQKCRIRPPHWLRASHPFGHVHPNWTVWWFEAKHPHYHYSSPFTWRTCTRRVHGLQVGLGCTTPP</sequence>
<dbReference type="EMBL" id="GG692420">
    <property type="protein sequence ID" value="EER44016.1"/>
    <property type="molecule type" value="Genomic_DNA"/>
</dbReference>
<evidence type="ECO:0000313" key="1">
    <source>
        <dbReference type="EMBL" id="EER44016.1"/>
    </source>
</evidence>
<protein>
    <submittedName>
        <fullName evidence="1">Uncharacterized protein</fullName>
    </submittedName>
</protein>
<proteinExistence type="predicted"/>
<evidence type="ECO:0000313" key="2">
    <source>
        <dbReference type="Proteomes" id="UP000002624"/>
    </source>
</evidence>
<reference evidence="2" key="1">
    <citation type="submission" date="2009-05" db="EMBL/GenBank/DDBJ databases">
        <title>The genome sequence of Ajellomyces capsulatus strain H143.</title>
        <authorList>
            <person name="Champion M."/>
            <person name="Cuomo C.A."/>
            <person name="Ma L.-J."/>
            <person name="Henn M.R."/>
            <person name="Sil A."/>
            <person name="Goldman B."/>
            <person name="Young S.K."/>
            <person name="Kodira C.D."/>
            <person name="Zeng Q."/>
            <person name="Koehrsen M."/>
            <person name="Alvarado L."/>
            <person name="Berlin A.M."/>
            <person name="Borenstein D."/>
            <person name="Chen Z."/>
            <person name="Engels R."/>
            <person name="Freedman E."/>
            <person name="Gellesch M."/>
            <person name="Goldberg J."/>
            <person name="Griggs A."/>
            <person name="Gujja S."/>
            <person name="Heiman D.I."/>
            <person name="Hepburn T.A."/>
            <person name="Howarth C."/>
            <person name="Jen D."/>
            <person name="Larson L."/>
            <person name="Lewis B."/>
            <person name="Mehta T."/>
            <person name="Park D."/>
            <person name="Pearson M."/>
            <person name="Roberts A."/>
            <person name="Saif S."/>
            <person name="Shea T.D."/>
            <person name="Shenoy N."/>
            <person name="Sisk P."/>
            <person name="Stolte C."/>
            <person name="Sykes S."/>
            <person name="Walk T."/>
            <person name="White J."/>
            <person name="Yandava C."/>
            <person name="Klein B."/>
            <person name="McEwen J.G."/>
            <person name="Puccia R."/>
            <person name="Goldman G.H."/>
            <person name="Felipe M.S."/>
            <person name="Nino-Vega G."/>
            <person name="San-Blas G."/>
            <person name="Taylor J.W."/>
            <person name="Mendoza L."/>
            <person name="Galagan J.E."/>
            <person name="Nusbaum C."/>
            <person name="Birren B.W."/>
        </authorList>
    </citation>
    <scope>NUCLEOTIDE SEQUENCE [LARGE SCALE GENOMIC DNA]</scope>
    <source>
        <strain evidence="2">H143</strain>
    </source>
</reference>
<gene>
    <name evidence="1" type="ORF">HCDG_02046</name>
</gene>
<dbReference type="HOGENOM" id="CLU_1427606_0_0_1"/>
<accession>C6H6J5</accession>
<dbReference type="Proteomes" id="UP000002624">
    <property type="component" value="Unassembled WGS sequence"/>
</dbReference>
<name>C6H6J5_AJECH</name>